<organism evidence="4 5">
    <name type="scientific">Desulfofundulus australicus DSM 11792</name>
    <dbReference type="NCBI Taxonomy" id="1121425"/>
    <lineage>
        <taxon>Bacteria</taxon>
        <taxon>Bacillati</taxon>
        <taxon>Bacillota</taxon>
        <taxon>Clostridia</taxon>
        <taxon>Eubacteriales</taxon>
        <taxon>Peptococcaceae</taxon>
        <taxon>Desulfofundulus</taxon>
    </lineage>
</organism>
<dbReference type="Gene3D" id="3.30.420.40">
    <property type="match status" value="2"/>
</dbReference>
<feature type="domain" description="Actin homologue MreB-like C-terminal" evidence="3">
    <location>
        <begin position="170"/>
        <end position="295"/>
    </location>
</feature>
<dbReference type="AlphaFoldDB" id="A0A1M4XRW1"/>
<accession>A0A1M4XRW1</accession>
<dbReference type="RefSeq" id="WP_073163978.1">
    <property type="nucleotide sequence ID" value="NZ_FQUW01000012.1"/>
</dbReference>
<name>A0A1M4XRW1_9FIRM</name>
<feature type="region of interest" description="Disordered" evidence="1">
    <location>
        <begin position="328"/>
        <end position="357"/>
    </location>
</feature>
<evidence type="ECO:0000313" key="5">
    <source>
        <dbReference type="Proteomes" id="UP000184196"/>
    </source>
</evidence>
<dbReference type="Proteomes" id="UP000184196">
    <property type="component" value="Unassembled WGS sequence"/>
</dbReference>
<keyword evidence="5" id="KW-1185">Reference proteome</keyword>
<dbReference type="Pfam" id="PF21522">
    <property type="entry name" value="MreB-like_C"/>
    <property type="match status" value="1"/>
</dbReference>
<proteinExistence type="predicted"/>
<dbReference type="Pfam" id="PF17989">
    <property type="entry name" value="ALP_N"/>
    <property type="match status" value="1"/>
</dbReference>
<dbReference type="CDD" id="cd24025">
    <property type="entry name" value="ASKHA_NBD_ParM_pCBH-like"/>
    <property type="match status" value="1"/>
</dbReference>
<evidence type="ECO:0000259" key="2">
    <source>
        <dbReference type="Pfam" id="PF17989"/>
    </source>
</evidence>
<reference evidence="5" key="1">
    <citation type="submission" date="2016-11" db="EMBL/GenBank/DDBJ databases">
        <authorList>
            <person name="Varghese N."/>
            <person name="Submissions S."/>
        </authorList>
    </citation>
    <scope>NUCLEOTIDE SEQUENCE [LARGE SCALE GENOMIC DNA]</scope>
    <source>
        <strain evidence="5">DSM 11792</strain>
    </source>
</reference>
<evidence type="ECO:0000313" key="4">
    <source>
        <dbReference type="EMBL" id="SHE96307.1"/>
    </source>
</evidence>
<evidence type="ECO:0000256" key="1">
    <source>
        <dbReference type="SAM" id="MobiDB-lite"/>
    </source>
</evidence>
<dbReference type="SUPFAM" id="SSF53067">
    <property type="entry name" value="Actin-like ATPase domain"/>
    <property type="match status" value="2"/>
</dbReference>
<evidence type="ECO:0000259" key="3">
    <source>
        <dbReference type="Pfam" id="PF21522"/>
    </source>
</evidence>
<gene>
    <name evidence="4" type="ORF">SAMN02745218_01149</name>
</gene>
<dbReference type="OrthoDB" id="5412507at2"/>
<protein>
    <submittedName>
        <fullName evidence="4">Plasmid segregation protein ParM</fullName>
    </submittedName>
</protein>
<dbReference type="InterPro" id="IPR040607">
    <property type="entry name" value="ALP_N"/>
</dbReference>
<dbReference type="InterPro" id="IPR043129">
    <property type="entry name" value="ATPase_NBD"/>
</dbReference>
<sequence length="357" mass="39407">MLISIDLGYGYTKAISEKDRAIFPSVLAPAQESGLDYGKSYGHILEYRRPGEIYKQTVFVGELARKEGRAARVSLSRDKFKQDETVLYALTAAYLVGAEKQVSLAVGLPLDYYRLRKQETEDFLRSINAYVSVDGGPERYISFMSVKVLPQAVGALYAQTRLPQKGLLGVIDIGFCTTDCVLVECLPDDVVLLKSYTLSLDTAVSTAVKLFRDKFAEKTGIPLSPVDAFDFWVKGEREIPVQGRFVDVGAMIDYARREVGRSLVQTVFTAWSEKADLLHGVLLCGGGALEFRDEIVRLFPQAEVVPDPQWANAVGFYKLAGGCIQPESQKSQGLEGENERAMFTPGVYSGQPLKNKA</sequence>
<dbReference type="EMBL" id="FQUW01000012">
    <property type="protein sequence ID" value="SHE96307.1"/>
    <property type="molecule type" value="Genomic_DNA"/>
</dbReference>
<feature type="domain" description="Actin-like protein N-terminal" evidence="2">
    <location>
        <begin position="5"/>
        <end position="154"/>
    </location>
</feature>
<dbReference type="InterPro" id="IPR049067">
    <property type="entry name" value="MreB-like_C"/>
</dbReference>